<dbReference type="Pfam" id="PF00072">
    <property type="entry name" value="Response_reg"/>
    <property type="match status" value="1"/>
</dbReference>
<keyword evidence="2" id="KW-0902">Two-component regulatory system</keyword>
<dbReference type="Gene3D" id="3.40.50.2300">
    <property type="match status" value="1"/>
</dbReference>
<dbReference type="EMBL" id="JXXR01000029">
    <property type="protein sequence ID" value="KJY67043.1"/>
    <property type="molecule type" value="Genomic_DNA"/>
</dbReference>
<dbReference type="RefSeq" id="WP_045987385.1">
    <property type="nucleotide sequence ID" value="NZ_CP063052.1"/>
</dbReference>
<protein>
    <submittedName>
        <fullName evidence="6">XRE family transcriptional regulator</fullName>
    </submittedName>
</protein>
<dbReference type="Gene3D" id="1.10.10.10">
    <property type="entry name" value="Winged helix-like DNA-binding domain superfamily/Winged helix DNA-binding domain"/>
    <property type="match status" value="1"/>
</dbReference>
<dbReference type="PANTHER" id="PTHR48111">
    <property type="entry name" value="REGULATOR OF RPOS"/>
    <property type="match status" value="1"/>
</dbReference>
<evidence type="ECO:0000256" key="1">
    <source>
        <dbReference type="ARBA" id="ARBA00022553"/>
    </source>
</evidence>
<dbReference type="InterPro" id="IPR001789">
    <property type="entry name" value="Sig_transdc_resp-reg_receiver"/>
</dbReference>
<evidence type="ECO:0000256" key="5">
    <source>
        <dbReference type="ARBA" id="ARBA00023163"/>
    </source>
</evidence>
<dbReference type="PROSITE" id="PS50110">
    <property type="entry name" value="RESPONSE_REGULATORY"/>
    <property type="match status" value="1"/>
</dbReference>
<dbReference type="CDD" id="cd00383">
    <property type="entry name" value="trans_reg_C"/>
    <property type="match status" value="1"/>
</dbReference>
<dbReference type="SMART" id="SM00448">
    <property type="entry name" value="REC"/>
    <property type="match status" value="1"/>
</dbReference>
<dbReference type="InterPro" id="IPR039420">
    <property type="entry name" value="WalR-like"/>
</dbReference>
<comment type="caution">
    <text evidence="6">The sequence shown here is derived from an EMBL/GenBank/DDBJ whole genome shotgun (WGS) entry which is preliminary data.</text>
</comment>
<evidence type="ECO:0000256" key="3">
    <source>
        <dbReference type="ARBA" id="ARBA00023015"/>
    </source>
</evidence>
<reference evidence="6" key="1">
    <citation type="journal article" date="2015" name="BMC Genomics">
        <title>Genome mining reveals unlocked bioactive potential of marine Gram-negative bacteria.</title>
        <authorList>
            <person name="Machado H."/>
            <person name="Sonnenschein E.C."/>
            <person name="Melchiorsen J."/>
            <person name="Gram L."/>
        </authorList>
    </citation>
    <scope>NUCLEOTIDE SEQUENCE</scope>
    <source>
        <strain evidence="6">S2052</strain>
    </source>
</reference>
<keyword evidence="5" id="KW-0804">Transcription</keyword>
<dbReference type="SUPFAM" id="SSF52172">
    <property type="entry name" value="CheY-like"/>
    <property type="match status" value="1"/>
</dbReference>
<dbReference type="SMART" id="SM00862">
    <property type="entry name" value="Trans_reg_C"/>
    <property type="match status" value="1"/>
</dbReference>
<dbReference type="InterPro" id="IPR011006">
    <property type="entry name" value="CheY-like_superfamily"/>
</dbReference>
<dbReference type="GO" id="GO:0006355">
    <property type="term" value="P:regulation of DNA-templated transcription"/>
    <property type="evidence" value="ECO:0007669"/>
    <property type="project" value="InterPro"/>
</dbReference>
<dbReference type="GO" id="GO:0000156">
    <property type="term" value="F:phosphorelay response regulator activity"/>
    <property type="evidence" value="ECO:0007669"/>
    <property type="project" value="TreeGrafter"/>
</dbReference>
<dbReference type="InterPro" id="IPR036388">
    <property type="entry name" value="WH-like_DNA-bd_sf"/>
</dbReference>
<dbReference type="FunFam" id="1.10.10.10:FF:000005">
    <property type="entry name" value="Two-component system response regulator"/>
    <property type="match status" value="1"/>
</dbReference>
<dbReference type="Pfam" id="PF00486">
    <property type="entry name" value="Trans_reg_C"/>
    <property type="match status" value="1"/>
</dbReference>
<proteinExistence type="predicted"/>
<dbReference type="PROSITE" id="PS51755">
    <property type="entry name" value="OMPR_PHOB"/>
    <property type="match status" value="1"/>
</dbReference>
<accession>A0A837G0K3</accession>
<evidence type="ECO:0000256" key="2">
    <source>
        <dbReference type="ARBA" id="ARBA00023012"/>
    </source>
</evidence>
<gene>
    <name evidence="6" type="ORF">TW71_22970</name>
</gene>
<dbReference type="PANTHER" id="PTHR48111:SF76">
    <property type="entry name" value="TWO-COMPONENT RESPONSE REGULATOR"/>
    <property type="match status" value="1"/>
</dbReference>
<keyword evidence="1" id="KW-0597">Phosphoprotein</keyword>
<organism evidence="6">
    <name type="scientific">Vibrio coralliilyticus</name>
    <dbReference type="NCBI Taxonomy" id="190893"/>
    <lineage>
        <taxon>Bacteria</taxon>
        <taxon>Pseudomonadati</taxon>
        <taxon>Pseudomonadota</taxon>
        <taxon>Gammaproteobacteria</taxon>
        <taxon>Vibrionales</taxon>
        <taxon>Vibrionaceae</taxon>
        <taxon>Vibrio</taxon>
    </lineage>
</organism>
<sequence>MKLLLVEDNQEQADFLRQSFSQSGHQIDVVENGKLGLISVMQSDYDVIITDRMMPEVDGLQMVKAIRSSGKETPILILSALDSVEERVNGLRNGCDDYLVKPFAFSELLARVELLALRASSNSDKTDNQILVIDDLELDLLSRQAKRGDTVISFNNREFQILQYLMNNAGRVITRTMLLEKVWSFSFDPQTNVIDVHISRLRKKIDLDGHTPLLHTVRGAGYILQVKNDVPD</sequence>
<dbReference type="GO" id="GO:0000976">
    <property type="term" value="F:transcription cis-regulatory region binding"/>
    <property type="evidence" value="ECO:0007669"/>
    <property type="project" value="TreeGrafter"/>
</dbReference>
<dbReference type="GO" id="GO:0005829">
    <property type="term" value="C:cytosol"/>
    <property type="evidence" value="ECO:0007669"/>
    <property type="project" value="TreeGrafter"/>
</dbReference>
<dbReference type="InterPro" id="IPR001867">
    <property type="entry name" value="OmpR/PhoB-type_DNA-bd"/>
</dbReference>
<dbReference type="AlphaFoldDB" id="A0A837G0K3"/>
<dbReference type="GO" id="GO:0032993">
    <property type="term" value="C:protein-DNA complex"/>
    <property type="evidence" value="ECO:0007669"/>
    <property type="project" value="TreeGrafter"/>
</dbReference>
<keyword evidence="4" id="KW-0238">DNA-binding</keyword>
<evidence type="ECO:0000256" key="4">
    <source>
        <dbReference type="ARBA" id="ARBA00023125"/>
    </source>
</evidence>
<keyword evidence="3" id="KW-0805">Transcription regulation</keyword>
<evidence type="ECO:0000313" key="6">
    <source>
        <dbReference type="EMBL" id="KJY67043.1"/>
    </source>
</evidence>
<name>A0A837G0K3_9VIBR</name>